<evidence type="ECO:0000313" key="3">
    <source>
        <dbReference type="EMBL" id="AUW95095.1"/>
    </source>
</evidence>
<organism evidence="3 4">
    <name type="scientific">Sulfobacillus thermotolerans</name>
    <dbReference type="NCBI Taxonomy" id="338644"/>
    <lineage>
        <taxon>Bacteria</taxon>
        <taxon>Bacillati</taxon>
        <taxon>Bacillota</taxon>
        <taxon>Clostridia</taxon>
        <taxon>Eubacteriales</taxon>
        <taxon>Clostridiales Family XVII. Incertae Sedis</taxon>
        <taxon>Sulfobacillus</taxon>
    </lineage>
</organism>
<keyword evidence="4" id="KW-1185">Reference proteome</keyword>
<reference evidence="3 4" key="1">
    <citation type="journal article" date="2019" name="Sci. Rep.">
        <title>Sulfobacillus thermotolerans: new insights into resistance and metabolic capacities of acidophilic chemolithotrophs.</title>
        <authorList>
            <person name="Panyushkina A.E."/>
            <person name="Babenko V.V."/>
            <person name="Nikitina A.S."/>
            <person name="Selezneva O.V."/>
            <person name="Tsaplina I.A."/>
            <person name="Letarova M.A."/>
            <person name="Kostryukova E.S."/>
            <person name="Letarov A.V."/>
        </authorList>
    </citation>
    <scope>NUCLEOTIDE SEQUENCE [LARGE SCALE GENOMIC DNA]</scope>
    <source>
        <strain evidence="3 4">Kr1</strain>
    </source>
</reference>
<dbReference type="InterPro" id="IPR036291">
    <property type="entry name" value="NAD(P)-bd_dom_sf"/>
</dbReference>
<dbReference type="Gene3D" id="3.40.50.720">
    <property type="entry name" value="NAD(P)-binding Rossmann-like Domain"/>
    <property type="match status" value="1"/>
</dbReference>
<dbReference type="SUPFAM" id="SSF51735">
    <property type="entry name" value="NAD(P)-binding Rossmann-fold domains"/>
    <property type="match status" value="1"/>
</dbReference>
<name>A0ABN5H2X4_9FIRM</name>
<evidence type="ECO:0000259" key="2">
    <source>
        <dbReference type="Pfam" id="PF22725"/>
    </source>
</evidence>
<dbReference type="Pfam" id="PF01408">
    <property type="entry name" value="GFO_IDH_MocA"/>
    <property type="match status" value="1"/>
</dbReference>
<dbReference type="Pfam" id="PF22725">
    <property type="entry name" value="GFO_IDH_MocA_C3"/>
    <property type="match status" value="1"/>
</dbReference>
<dbReference type="Proteomes" id="UP000325292">
    <property type="component" value="Chromosome"/>
</dbReference>
<dbReference type="Gene3D" id="3.30.360.10">
    <property type="entry name" value="Dihydrodipicolinate Reductase, domain 2"/>
    <property type="match status" value="1"/>
</dbReference>
<gene>
    <name evidence="3" type="ORF">BXT84_14985</name>
</gene>
<proteinExistence type="predicted"/>
<feature type="domain" description="GFO/IDH/MocA-like oxidoreductase" evidence="2">
    <location>
        <begin position="133"/>
        <end position="252"/>
    </location>
</feature>
<dbReference type="EMBL" id="CP019454">
    <property type="protein sequence ID" value="AUW95095.1"/>
    <property type="molecule type" value="Genomic_DNA"/>
</dbReference>
<dbReference type="PANTHER" id="PTHR43249:SF1">
    <property type="entry name" value="D-GLUCOSIDE 3-DEHYDROGENASE"/>
    <property type="match status" value="1"/>
</dbReference>
<dbReference type="PANTHER" id="PTHR43249">
    <property type="entry name" value="UDP-N-ACETYL-2-AMINO-2-DEOXY-D-GLUCURONATE OXIDASE"/>
    <property type="match status" value="1"/>
</dbReference>
<protein>
    <submittedName>
        <fullName evidence="3">Oxidoreductase</fullName>
    </submittedName>
</protein>
<dbReference type="InterPro" id="IPR055170">
    <property type="entry name" value="GFO_IDH_MocA-like_dom"/>
</dbReference>
<evidence type="ECO:0000313" key="4">
    <source>
        <dbReference type="Proteomes" id="UP000325292"/>
    </source>
</evidence>
<feature type="domain" description="Gfo/Idh/MocA-like oxidoreductase N-terminal" evidence="1">
    <location>
        <begin position="3"/>
        <end position="120"/>
    </location>
</feature>
<dbReference type="InterPro" id="IPR000683">
    <property type="entry name" value="Gfo/Idh/MocA-like_OxRdtase_N"/>
</dbReference>
<accession>A0ABN5H2X4</accession>
<evidence type="ECO:0000259" key="1">
    <source>
        <dbReference type="Pfam" id="PF01408"/>
    </source>
</evidence>
<dbReference type="InterPro" id="IPR052515">
    <property type="entry name" value="Gfo/Idh/MocA_Oxidoreductase"/>
</dbReference>
<sequence length="342" mass="36728">MTIRTALIGCGKIGQKHLQALVHQQALELVATVDPDRAKADAAAVAFDAEAFDDALAAFDAMDLDAAIIAAPSGLHRALAFQALDRGLHVMIEKPLALSYHDAQAIVDYGRQRGVVVVVTQFNRMLPTVSKLLAAHQEGRLGRVVNGGVAVRWARPQSYYDEAPWRGTFAMDGGVLFNQAIHALDVLLQVMGPVDEVFAHTATLTHAIEAEDTVAGSLRFVSGALASVVATTCVPQTNLEERITVVGDQGVVMIGPTVQQIATWRVGTDDEAAVRQAILDLPSRPSWQSHHDALQDFAEAIVRQTPARLDAATALPSIQVIEGLMRSGREGRVVKMDEIARS</sequence>
<dbReference type="SUPFAM" id="SSF55347">
    <property type="entry name" value="Glyceraldehyde-3-phosphate dehydrogenase-like, C-terminal domain"/>
    <property type="match status" value="1"/>
</dbReference>